<keyword evidence="3" id="KW-0520">NAD</keyword>
<feature type="binding site" evidence="4">
    <location>
        <position position="112"/>
    </location>
    <ligand>
        <name>Zn(2+)</name>
        <dbReference type="ChEBI" id="CHEBI:29105"/>
    </ligand>
</feature>
<dbReference type="OrthoDB" id="2919105at2759"/>
<feature type="binding site" evidence="4">
    <location>
        <position position="115"/>
    </location>
    <ligand>
        <name>Zn(2+)</name>
        <dbReference type="ChEBI" id="CHEBI:29105"/>
    </ligand>
</feature>
<dbReference type="GO" id="GO:0046872">
    <property type="term" value="F:metal ion binding"/>
    <property type="evidence" value="ECO:0007669"/>
    <property type="project" value="UniProtKB-KW"/>
</dbReference>
<keyword evidence="4" id="KW-0479">Metal-binding</keyword>
<sequence length="214" mass="24647">MHYRLYKYINGTQLPGISCSGGIPDFKSSNGLFEMINQKYLGSFRSVRDLFDANLHISDKAVKAFYNFMEYIHKNIDYLEEKAEIEVWNFKNFKRCKPQVVQLHGILANLQCKLCANVYSFTQEYCDIFTKGEVSNCPECKKRVILYGDKHPNEFAIGEIAAFVQDKVDCLIIMGTSLKIPVTKEWNGVIDYQIVGNCDDWIELIDKELSNVKP</sequence>
<dbReference type="InterPro" id="IPR003000">
    <property type="entry name" value="Sirtuin"/>
</dbReference>
<dbReference type="InterPro" id="IPR026590">
    <property type="entry name" value="Ssirtuin_cat_dom"/>
</dbReference>
<feature type="binding site" evidence="4">
    <location>
        <position position="126"/>
    </location>
    <ligand>
        <name>Zn(2+)</name>
        <dbReference type="ChEBI" id="CHEBI:29105"/>
    </ligand>
</feature>
<dbReference type="PROSITE" id="PS50305">
    <property type="entry name" value="SIRTUIN"/>
    <property type="match status" value="1"/>
</dbReference>
<dbReference type="Gene3D" id="3.30.1600.10">
    <property type="entry name" value="SIR2/SIRT2 'Small Domain"/>
    <property type="match status" value="2"/>
</dbReference>
<dbReference type="GO" id="GO:0000122">
    <property type="term" value="P:negative regulation of transcription by RNA polymerase II"/>
    <property type="evidence" value="ECO:0007669"/>
    <property type="project" value="TreeGrafter"/>
</dbReference>
<evidence type="ECO:0000313" key="7">
    <source>
        <dbReference type="Proteomes" id="UP000439903"/>
    </source>
</evidence>
<dbReference type="GO" id="GO:0017136">
    <property type="term" value="F:histone deacetylase activity, NAD-dependent"/>
    <property type="evidence" value="ECO:0007669"/>
    <property type="project" value="TreeGrafter"/>
</dbReference>
<name>A0A8H4ET58_GIGMA</name>
<proteinExistence type="inferred from homology"/>
<feature type="binding site" evidence="4">
    <location>
        <position position="137"/>
    </location>
    <ligand>
        <name>Zn(2+)</name>
        <dbReference type="ChEBI" id="CHEBI:29105"/>
    </ligand>
</feature>
<evidence type="ECO:0000256" key="2">
    <source>
        <dbReference type="ARBA" id="ARBA00022679"/>
    </source>
</evidence>
<dbReference type="GO" id="GO:0006282">
    <property type="term" value="P:regulation of DNA repair"/>
    <property type="evidence" value="ECO:0007669"/>
    <property type="project" value="TreeGrafter"/>
</dbReference>
<organism evidence="6 7">
    <name type="scientific">Gigaspora margarita</name>
    <dbReference type="NCBI Taxonomy" id="4874"/>
    <lineage>
        <taxon>Eukaryota</taxon>
        <taxon>Fungi</taxon>
        <taxon>Fungi incertae sedis</taxon>
        <taxon>Mucoromycota</taxon>
        <taxon>Glomeromycotina</taxon>
        <taxon>Glomeromycetes</taxon>
        <taxon>Diversisporales</taxon>
        <taxon>Gigasporaceae</taxon>
        <taxon>Gigaspora</taxon>
    </lineage>
</organism>
<dbReference type="InterPro" id="IPR050134">
    <property type="entry name" value="NAD-dep_sirtuin_deacylases"/>
</dbReference>
<keyword evidence="7" id="KW-1185">Reference proteome</keyword>
<evidence type="ECO:0000256" key="3">
    <source>
        <dbReference type="ARBA" id="ARBA00023027"/>
    </source>
</evidence>
<dbReference type="Gene3D" id="3.40.50.1220">
    <property type="entry name" value="TPP-binding domain"/>
    <property type="match status" value="1"/>
</dbReference>
<feature type="active site" description="Proton acceptor" evidence="4">
    <location>
        <position position="104"/>
    </location>
</feature>
<keyword evidence="2" id="KW-0808">Transferase</keyword>
<comment type="caution">
    <text evidence="6">The sequence shown here is derived from an EMBL/GenBank/DDBJ whole genome shotgun (WGS) entry which is preliminary data.</text>
</comment>
<protein>
    <submittedName>
        <fullName evidence="6">DHS-like NAD/FAD-binding domain-containing protein</fullName>
    </submittedName>
</protein>
<dbReference type="InterPro" id="IPR029035">
    <property type="entry name" value="DHS-like_NAD/FAD-binding_dom"/>
</dbReference>
<dbReference type="PANTHER" id="PTHR11085:SF15">
    <property type="entry name" value="NAD-DEPENDENT HISTONE DEACETYLASE HST4"/>
    <property type="match status" value="1"/>
</dbReference>
<dbReference type="GO" id="GO:0005634">
    <property type="term" value="C:nucleus"/>
    <property type="evidence" value="ECO:0007669"/>
    <property type="project" value="TreeGrafter"/>
</dbReference>
<evidence type="ECO:0000256" key="1">
    <source>
        <dbReference type="ARBA" id="ARBA00006924"/>
    </source>
</evidence>
<keyword evidence="4" id="KW-0862">Zinc</keyword>
<dbReference type="Pfam" id="PF02146">
    <property type="entry name" value="SIR2"/>
    <property type="match status" value="1"/>
</dbReference>
<dbReference type="GO" id="GO:1990414">
    <property type="term" value="P:replication-born double-strand break repair via sister chromatid exchange"/>
    <property type="evidence" value="ECO:0007669"/>
    <property type="project" value="TreeGrafter"/>
</dbReference>
<dbReference type="PANTHER" id="PTHR11085">
    <property type="entry name" value="NAD-DEPENDENT PROTEIN DEACYLASE SIRTUIN-5, MITOCHONDRIAL-RELATED"/>
    <property type="match status" value="1"/>
</dbReference>
<dbReference type="GO" id="GO:0031934">
    <property type="term" value="C:mating-type region heterochromatin"/>
    <property type="evidence" value="ECO:0007669"/>
    <property type="project" value="TreeGrafter"/>
</dbReference>
<dbReference type="EMBL" id="WTPW01000082">
    <property type="protein sequence ID" value="KAF0550642.1"/>
    <property type="molecule type" value="Genomic_DNA"/>
</dbReference>
<evidence type="ECO:0000259" key="5">
    <source>
        <dbReference type="PROSITE" id="PS50305"/>
    </source>
</evidence>
<evidence type="ECO:0000313" key="6">
    <source>
        <dbReference type="EMBL" id="KAF0550642.1"/>
    </source>
</evidence>
<feature type="domain" description="Deacetylase sirtuin-type" evidence="5">
    <location>
        <begin position="1"/>
        <end position="214"/>
    </location>
</feature>
<dbReference type="GO" id="GO:0031508">
    <property type="term" value="P:pericentric heterochromatin formation"/>
    <property type="evidence" value="ECO:0007669"/>
    <property type="project" value="TreeGrafter"/>
</dbReference>
<comment type="similarity">
    <text evidence="1">Belongs to the sirtuin family. Class I subfamily.</text>
</comment>
<gene>
    <name evidence="6" type="ORF">F8M41_024127</name>
</gene>
<dbReference type="InterPro" id="IPR026591">
    <property type="entry name" value="Sirtuin_cat_small_dom_sf"/>
</dbReference>
<evidence type="ECO:0000256" key="4">
    <source>
        <dbReference type="PROSITE-ProRule" id="PRU00236"/>
    </source>
</evidence>
<reference evidence="6 7" key="1">
    <citation type="journal article" date="2019" name="Environ. Microbiol.">
        <title>At the nexus of three kingdoms: the genome of the mycorrhizal fungus Gigaspora margarita provides insights into plant, endobacterial and fungal interactions.</title>
        <authorList>
            <person name="Venice F."/>
            <person name="Ghignone S."/>
            <person name="Salvioli di Fossalunga A."/>
            <person name="Amselem J."/>
            <person name="Novero M."/>
            <person name="Xianan X."/>
            <person name="Sedzielewska Toro K."/>
            <person name="Morin E."/>
            <person name="Lipzen A."/>
            <person name="Grigoriev I.V."/>
            <person name="Henrissat B."/>
            <person name="Martin F.M."/>
            <person name="Bonfante P."/>
        </authorList>
    </citation>
    <scope>NUCLEOTIDE SEQUENCE [LARGE SCALE GENOMIC DNA]</scope>
    <source>
        <strain evidence="6 7">BEG34</strain>
    </source>
</reference>
<dbReference type="AlphaFoldDB" id="A0A8H4ET58"/>
<dbReference type="SUPFAM" id="SSF52467">
    <property type="entry name" value="DHS-like NAD/FAD-binding domain"/>
    <property type="match status" value="1"/>
</dbReference>
<dbReference type="GO" id="GO:0070403">
    <property type="term" value="F:NAD+ binding"/>
    <property type="evidence" value="ECO:0007669"/>
    <property type="project" value="InterPro"/>
</dbReference>
<dbReference type="Proteomes" id="UP000439903">
    <property type="component" value="Unassembled WGS sequence"/>
</dbReference>
<accession>A0A8H4ET58</accession>